<gene>
    <name evidence="1" type="ORF">LAESUDRAFT_760127</name>
</gene>
<dbReference type="EMBL" id="KV427629">
    <property type="protein sequence ID" value="KZT05570.1"/>
    <property type="molecule type" value="Genomic_DNA"/>
</dbReference>
<organism evidence="1 2">
    <name type="scientific">Laetiporus sulphureus 93-53</name>
    <dbReference type="NCBI Taxonomy" id="1314785"/>
    <lineage>
        <taxon>Eukaryota</taxon>
        <taxon>Fungi</taxon>
        <taxon>Dikarya</taxon>
        <taxon>Basidiomycota</taxon>
        <taxon>Agaricomycotina</taxon>
        <taxon>Agaricomycetes</taxon>
        <taxon>Polyporales</taxon>
        <taxon>Laetiporus</taxon>
    </lineage>
</organism>
<evidence type="ECO:0000313" key="1">
    <source>
        <dbReference type="EMBL" id="KZT05570.1"/>
    </source>
</evidence>
<keyword evidence="2" id="KW-1185">Reference proteome</keyword>
<accession>A0A165DT11</accession>
<dbReference type="Proteomes" id="UP000076871">
    <property type="component" value="Unassembled WGS sequence"/>
</dbReference>
<reference evidence="1 2" key="1">
    <citation type="journal article" date="2016" name="Mol. Biol. Evol.">
        <title>Comparative Genomics of Early-Diverging Mushroom-Forming Fungi Provides Insights into the Origins of Lignocellulose Decay Capabilities.</title>
        <authorList>
            <person name="Nagy L.G."/>
            <person name="Riley R."/>
            <person name="Tritt A."/>
            <person name="Adam C."/>
            <person name="Daum C."/>
            <person name="Floudas D."/>
            <person name="Sun H."/>
            <person name="Yadav J.S."/>
            <person name="Pangilinan J."/>
            <person name="Larsson K.H."/>
            <person name="Matsuura K."/>
            <person name="Barry K."/>
            <person name="Labutti K."/>
            <person name="Kuo R."/>
            <person name="Ohm R.A."/>
            <person name="Bhattacharya S.S."/>
            <person name="Shirouzu T."/>
            <person name="Yoshinaga Y."/>
            <person name="Martin F.M."/>
            <person name="Grigoriev I.V."/>
            <person name="Hibbett D.S."/>
        </authorList>
    </citation>
    <scope>NUCLEOTIDE SEQUENCE [LARGE SCALE GENOMIC DNA]</scope>
    <source>
        <strain evidence="1 2">93-53</strain>
    </source>
</reference>
<evidence type="ECO:0000313" key="2">
    <source>
        <dbReference type="Proteomes" id="UP000076871"/>
    </source>
</evidence>
<dbReference type="GeneID" id="63829722"/>
<sequence>MPLVQSLYIRRTLPAPWPISATHDWDIWLSRIRTAEAEAVPQYRRVCGVLGGPTFFSHETGSHYTTPPPAPCPLGANRGAKPLRRGSRVLGGGESFTQRRAFFLFDPTLIPHVLLILGRTRLWRTRARDPGDLLPSPNLSWILENSGWRPPACLSCGARGLASRDALAWAYLAEEGHEEAGLVDIVHSYNTAVRKDRVLGAQPTNSQASSDDAIMLLASRTSLWPSCLGFVYLRVRLSPPLGISGSLGLQEAGAGVPRGYGSGSGDQEAQEGRREWTTCFTSGTRASNSRAGCRVTWTQRCWASSSSPTLSIDISSQLTLCIAVYPRKIADGKQISQRLKW</sequence>
<protein>
    <submittedName>
        <fullName evidence="1">Uncharacterized protein</fullName>
    </submittedName>
</protein>
<dbReference type="AlphaFoldDB" id="A0A165DT11"/>
<dbReference type="InParanoid" id="A0A165DT11"/>
<name>A0A165DT11_9APHY</name>
<proteinExistence type="predicted"/>
<dbReference type="RefSeq" id="XP_040763310.1">
    <property type="nucleotide sequence ID" value="XM_040912694.1"/>
</dbReference>